<proteinExistence type="predicted"/>
<accession>A0AB74R8K6</accession>
<sequence>MKSDLYLCKSNKLYRDNEVLEKFMEDLSFLIDDYKFSLETISILCKINIEKLTNFYAGKGYILYEEMSLIESVLAPFLSAIDIAKHNYDVVIKSRESDKPLIFEN</sequence>
<gene>
    <name evidence="1" type="ORF">SAMEA1402366_03715</name>
</gene>
<organism evidence="1 2">
    <name type="scientific">Clostridioides difficile</name>
    <name type="common">Peptoclostridium difficile</name>
    <dbReference type="NCBI Taxonomy" id="1496"/>
    <lineage>
        <taxon>Bacteria</taxon>
        <taxon>Bacillati</taxon>
        <taxon>Bacillota</taxon>
        <taxon>Clostridia</taxon>
        <taxon>Peptostreptococcales</taxon>
        <taxon>Peptostreptococcaceae</taxon>
        <taxon>Clostridioides</taxon>
    </lineage>
</organism>
<protein>
    <submittedName>
        <fullName evidence="1">Uncharacterized protein</fullName>
    </submittedName>
</protein>
<dbReference type="AlphaFoldDB" id="A0AB74R8K6"/>
<name>A0AB74R8K6_CLODI</name>
<dbReference type="Pfam" id="PF20317">
    <property type="entry name" value="HTH_60"/>
    <property type="match status" value="1"/>
</dbReference>
<reference evidence="1 2" key="1">
    <citation type="submission" date="2019-04" db="EMBL/GenBank/DDBJ databases">
        <authorList>
            <consortium name="Pathogen Informatics"/>
        </authorList>
    </citation>
    <scope>NUCLEOTIDE SEQUENCE [LARGE SCALE GENOMIC DNA]</scope>
    <source>
        <strain evidence="2">tl291</strain>
    </source>
</reference>
<dbReference type="EMBL" id="CAAJVP010000033">
    <property type="protein sequence ID" value="VHY22576.1"/>
    <property type="molecule type" value="Genomic_DNA"/>
</dbReference>
<evidence type="ECO:0000313" key="2">
    <source>
        <dbReference type="Proteomes" id="UP000372533"/>
    </source>
</evidence>
<evidence type="ECO:0000313" key="1">
    <source>
        <dbReference type="EMBL" id="VHY22576.1"/>
    </source>
</evidence>
<dbReference type="Proteomes" id="UP000372533">
    <property type="component" value="Unassembled WGS sequence"/>
</dbReference>
<dbReference type="InterPro" id="IPR046930">
    <property type="entry name" value="HTH_60"/>
</dbReference>
<dbReference type="RefSeq" id="WP_009888253.1">
    <property type="nucleotide sequence ID" value="NZ_BDSN01000028.1"/>
</dbReference>
<comment type="caution">
    <text evidence="1">The sequence shown here is derived from an EMBL/GenBank/DDBJ whole genome shotgun (WGS) entry which is preliminary data.</text>
</comment>